<gene>
    <name evidence="8" type="ORF">D7231_30870</name>
</gene>
<proteinExistence type="predicted"/>
<dbReference type="GO" id="GO:0051537">
    <property type="term" value="F:2 iron, 2 sulfur cluster binding"/>
    <property type="evidence" value="ECO:0007669"/>
    <property type="project" value="UniProtKB-KW"/>
</dbReference>
<name>A0A3B0APE2_9ACTN</name>
<dbReference type="PANTHER" id="PTHR21266">
    <property type="entry name" value="IRON-SULFUR DOMAIN CONTAINING PROTEIN"/>
    <property type="match status" value="1"/>
</dbReference>
<protein>
    <recommendedName>
        <fullName evidence="7">Rieske domain-containing protein</fullName>
    </recommendedName>
</protein>
<evidence type="ECO:0000256" key="5">
    <source>
        <dbReference type="ARBA" id="ARBA00023014"/>
    </source>
</evidence>
<evidence type="ECO:0000256" key="1">
    <source>
        <dbReference type="ARBA" id="ARBA00022714"/>
    </source>
</evidence>
<dbReference type="SUPFAM" id="SSF50022">
    <property type="entry name" value="ISP domain"/>
    <property type="match status" value="1"/>
</dbReference>
<keyword evidence="9" id="KW-1185">Reference proteome</keyword>
<evidence type="ECO:0000256" key="6">
    <source>
        <dbReference type="SAM" id="MobiDB-lite"/>
    </source>
</evidence>
<dbReference type="PANTHER" id="PTHR21266:SF60">
    <property type="entry name" value="3-KETOSTEROID-9-ALPHA-MONOOXYGENASE, OXYGENASE COMPONENT"/>
    <property type="match status" value="1"/>
</dbReference>
<keyword evidence="3" id="KW-0560">Oxidoreductase</keyword>
<dbReference type="GO" id="GO:0004497">
    <property type="term" value="F:monooxygenase activity"/>
    <property type="evidence" value="ECO:0007669"/>
    <property type="project" value="UniProtKB-ARBA"/>
</dbReference>
<dbReference type="InterPro" id="IPR036922">
    <property type="entry name" value="Rieske_2Fe-2S_sf"/>
</dbReference>
<organism evidence="8 9">
    <name type="scientific">Streptomyces klenkii</name>
    <dbReference type="NCBI Taxonomy" id="1420899"/>
    <lineage>
        <taxon>Bacteria</taxon>
        <taxon>Bacillati</taxon>
        <taxon>Actinomycetota</taxon>
        <taxon>Actinomycetes</taxon>
        <taxon>Kitasatosporales</taxon>
        <taxon>Streptomycetaceae</taxon>
        <taxon>Streptomyces</taxon>
    </lineage>
</organism>
<dbReference type="InterPro" id="IPR017941">
    <property type="entry name" value="Rieske_2Fe-2S"/>
</dbReference>
<dbReference type="PROSITE" id="PS51296">
    <property type="entry name" value="RIESKE"/>
    <property type="match status" value="1"/>
</dbReference>
<feature type="domain" description="Rieske" evidence="7">
    <location>
        <begin position="33"/>
        <end position="134"/>
    </location>
</feature>
<dbReference type="EMBL" id="RBAM01000020">
    <property type="protein sequence ID" value="RKN62840.1"/>
    <property type="molecule type" value="Genomic_DNA"/>
</dbReference>
<evidence type="ECO:0000256" key="2">
    <source>
        <dbReference type="ARBA" id="ARBA00022723"/>
    </source>
</evidence>
<feature type="compositionally biased region" description="Low complexity" evidence="6">
    <location>
        <begin position="264"/>
        <end position="279"/>
    </location>
</feature>
<keyword evidence="1" id="KW-0001">2Fe-2S</keyword>
<feature type="region of interest" description="Disordered" evidence="6">
    <location>
        <begin position="1"/>
        <end position="25"/>
    </location>
</feature>
<keyword evidence="2" id="KW-0479">Metal-binding</keyword>
<keyword evidence="5" id="KW-0411">Iron-sulfur</keyword>
<keyword evidence="4" id="KW-0408">Iron</keyword>
<evidence type="ECO:0000313" key="9">
    <source>
        <dbReference type="Proteomes" id="UP000270343"/>
    </source>
</evidence>
<dbReference type="AlphaFoldDB" id="A0A3B0APE2"/>
<evidence type="ECO:0000256" key="4">
    <source>
        <dbReference type="ARBA" id="ARBA00023004"/>
    </source>
</evidence>
<dbReference type="Gene3D" id="2.102.10.10">
    <property type="entry name" value="Rieske [2Fe-2S] iron-sulphur domain"/>
    <property type="match status" value="1"/>
</dbReference>
<reference evidence="8 9" key="1">
    <citation type="journal article" date="2015" name="Antonie Van Leeuwenhoek">
        <title>Streptomyces klenkii sp. nov., isolated from deep marine sediment.</title>
        <authorList>
            <person name="Veyisoglu A."/>
            <person name="Sahin N."/>
        </authorList>
    </citation>
    <scope>NUCLEOTIDE SEQUENCE [LARGE SCALE GENOMIC DNA]</scope>
    <source>
        <strain evidence="8 9">KCTC 29202</strain>
    </source>
</reference>
<accession>A0A3B0APE2</accession>
<sequence length="279" mass="29276">MLPCTPGGADPSAGRSGQHGGVTTPTPPYPRGWFCIGFSREWKAGSVGTRRFMGGDAVVYRTRRGVLRVIRPYCPHLGAHLGAGGTVDGEYLVCPFHRFAFAPDGTCARTPYGTPPKASLTLLPSREAYGIVWAWHSPDGAPPSRELPALPGPLVSPRAFRVTEEAGRPQDVTERAVARILARSASRHVGLRVLGPGAALVVIEPVRRHLCAAPWGLVLWVLATPVSPGRVRRWTAGSAAVGPVARLPAAAPPHPAGQKDPARSGRSGTGSPTPSDPGS</sequence>
<dbReference type="InterPro" id="IPR050584">
    <property type="entry name" value="Cholesterol_7-desaturase"/>
</dbReference>
<dbReference type="Proteomes" id="UP000270343">
    <property type="component" value="Unassembled WGS sequence"/>
</dbReference>
<evidence type="ECO:0000313" key="8">
    <source>
        <dbReference type="EMBL" id="RKN62840.1"/>
    </source>
</evidence>
<evidence type="ECO:0000256" key="3">
    <source>
        <dbReference type="ARBA" id="ARBA00023002"/>
    </source>
</evidence>
<feature type="region of interest" description="Disordered" evidence="6">
    <location>
        <begin position="245"/>
        <end position="279"/>
    </location>
</feature>
<evidence type="ECO:0000259" key="7">
    <source>
        <dbReference type="PROSITE" id="PS51296"/>
    </source>
</evidence>
<dbReference type="Pfam" id="PF00355">
    <property type="entry name" value="Rieske"/>
    <property type="match status" value="1"/>
</dbReference>
<dbReference type="GO" id="GO:0016705">
    <property type="term" value="F:oxidoreductase activity, acting on paired donors, with incorporation or reduction of molecular oxygen"/>
    <property type="evidence" value="ECO:0007669"/>
    <property type="project" value="UniProtKB-ARBA"/>
</dbReference>
<comment type="caution">
    <text evidence="8">The sequence shown here is derived from an EMBL/GenBank/DDBJ whole genome shotgun (WGS) entry which is preliminary data.</text>
</comment>
<dbReference type="GO" id="GO:0046872">
    <property type="term" value="F:metal ion binding"/>
    <property type="evidence" value="ECO:0007669"/>
    <property type="project" value="UniProtKB-KW"/>
</dbReference>